<accession>A0A3P7LD26</accession>
<dbReference type="Proteomes" id="UP000270094">
    <property type="component" value="Unassembled WGS sequence"/>
</dbReference>
<evidence type="ECO:0000313" key="2">
    <source>
        <dbReference type="Proteomes" id="UP000270094"/>
    </source>
</evidence>
<gene>
    <name evidence="1" type="ORF">SVUK_LOCUS12066</name>
</gene>
<dbReference type="AlphaFoldDB" id="A0A3P7LD26"/>
<reference evidence="1 2" key="1">
    <citation type="submission" date="2018-11" db="EMBL/GenBank/DDBJ databases">
        <authorList>
            <consortium name="Pathogen Informatics"/>
        </authorList>
    </citation>
    <scope>NUCLEOTIDE SEQUENCE [LARGE SCALE GENOMIC DNA]</scope>
</reference>
<keyword evidence="2" id="KW-1185">Reference proteome</keyword>
<evidence type="ECO:0000313" key="1">
    <source>
        <dbReference type="EMBL" id="VDM77068.1"/>
    </source>
</evidence>
<name>A0A3P7LD26_STRVU</name>
<protein>
    <submittedName>
        <fullName evidence="1">Uncharacterized protein</fullName>
    </submittedName>
</protein>
<proteinExistence type="predicted"/>
<dbReference type="EMBL" id="UYYB01098362">
    <property type="protein sequence ID" value="VDM77068.1"/>
    <property type="molecule type" value="Genomic_DNA"/>
</dbReference>
<sequence length="77" mass="8579">MEPIMVTWFELIEEFWMTSDPGAIAITDARYCDASYSSIGLCSQDKAQAVLGIENAAFLMYHNANDIVRGNDIVESK</sequence>
<organism evidence="1 2">
    <name type="scientific">Strongylus vulgaris</name>
    <name type="common">Blood worm</name>
    <dbReference type="NCBI Taxonomy" id="40348"/>
    <lineage>
        <taxon>Eukaryota</taxon>
        <taxon>Metazoa</taxon>
        <taxon>Ecdysozoa</taxon>
        <taxon>Nematoda</taxon>
        <taxon>Chromadorea</taxon>
        <taxon>Rhabditida</taxon>
        <taxon>Rhabditina</taxon>
        <taxon>Rhabditomorpha</taxon>
        <taxon>Strongyloidea</taxon>
        <taxon>Strongylidae</taxon>
        <taxon>Strongylus</taxon>
    </lineage>
</organism>